<dbReference type="Pfam" id="PF09988">
    <property type="entry name" value="DUF2227"/>
    <property type="match status" value="1"/>
</dbReference>
<keyword evidence="1" id="KW-1133">Transmembrane helix</keyword>
<sequence length="168" mass="19473">MANGKAHERINLIFLAIGIVVSAALIHKESTFEGIFVIVGFIIGTFFIGPDLDLKSRPYRRWKWLRFIWIPYQTFKHRSIWTHGYIIGDIIRYAYLSVWCLLLLVILGLVLKPSFGEILNSTIQYIALHKTIFISVFFGNVLSSAAHTLTDKTTSTFKKFFKEKRFRL</sequence>
<dbReference type="PANTHER" id="PTHR39085">
    <property type="entry name" value="SLL0924 PROTEIN"/>
    <property type="match status" value="1"/>
</dbReference>
<gene>
    <name evidence="2" type="ORF">O0Q50_21005</name>
</gene>
<accession>A0AAX6NCP1</accession>
<proteinExistence type="predicted"/>
<evidence type="ECO:0000313" key="2">
    <source>
        <dbReference type="EMBL" id="MDU9693658.1"/>
    </source>
</evidence>
<dbReference type="InterPro" id="IPR019250">
    <property type="entry name" value="DUF2227_metal-bd"/>
</dbReference>
<feature type="transmembrane region" description="Helical" evidence="1">
    <location>
        <begin position="93"/>
        <end position="111"/>
    </location>
</feature>
<evidence type="ECO:0000313" key="3">
    <source>
        <dbReference type="Proteomes" id="UP001269400"/>
    </source>
</evidence>
<evidence type="ECO:0000256" key="1">
    <source>
        <dbReference type="SAM" id="Phobius"/>
    </source>
</evidence>
<reference evidence="2" key="2">
    <citation type="submission" date="2022-12" db="EMBL/GenBank/DDBJ databases">
        <authorList>
            <person name="Dechsakulwatana C."/>
            <person name="Rungsihiranrut A."/>
            <person name="Muangchinda C."/>
            <person name="Ningthoujam R."/>
            <person name="Klankeo P."/>
            <person name="Pinyakong O."/>
        </authorList>
    </citation>
    <scope>NUCLEOTIDE SEQUENCE</scope>
    <source>
        <strain evidence="2">TL01-2</strain>
    </source>
</reference>
<feature type="transmembrane region" description="Helical" evidence="1">
    <location>
        <begin position="34"/>
        <end position="54"/>
    </location>
</feature>
<keyword evidence="1" id="KW-0812">Transmembrane</keyword>
<reference evidence="2" key="1">
    <citation type="journal article" date="2022" name="J Environ Chem Eng">
        <title>Biodegradation of petroleum oil using a constructed nonpathogenic and heavy metal-tolerant bacterial consortium isolated from marine sponges.</title>
        <authorList>
            <person name="Dechsakulwatana C."/>
            <person name="Rungsihiranrut A."/>
            <person name="Muangchinda C."/>
            <person name="Ningthoujam R."/>
            <person name="Klankeo P."/>
            <person name="Pinyakong O."/>
        </authorList>
    </citation>
    <scope>NUCLEOTIDE SEQUENCE</scope>
    <source>
        <strain evidence="2">TL01-2</strain>
    </source>
</reference>
<dbReference type="Proteomes" id="UP001269400">
    <property type="component" value="Unassembled WGS sequence"/>
</dbReference>
<name>A0AAX6NCP1_PRIAR</name>
<feature type="transmembrane region" description="Helical" evidence="1">
    <location>
        <begin position="123"/>
        <end position="142"/>
    </location>
</feature>
<organism evidence="2 3">
    <name type="scientific">Priestia aryabhattai</name>
    <name type="common">Bacillus aryabhattai</name>
    <dbReference type="NCBI Taxonomy" id="412384"/>
    <lineage>
        <taxon>Bacteria</taxon>
        <taxon>Bacillati</taxon>
        <taxon>Bacillota</taxon>
        <taxon>Bacilli</taxon>
        <taxon>Bacillales</taxon>
        <taxon>Bacillaceae</taxon>
        <taxon>Priestia</taxon>
    </lineage>
</organism>
<dbReference type="AlphaFoldDB" id="A0AAX6NCP1"/>
<protein>
    <submittedName>
        <fullName evidence="2">Metal-binding protein</fullName>
    </submittedName>
</protein>
<feature type="transmembrane region" description="Helical" evidence="1">
    <location>
        <begin position="12"/>
        <end position="28"/>
    </location>
</feature>
<dbReference type="PANTHER" id="PTHR39085:SF1">
    <property type="entry name" value="SLL0924 PROTEIN"/>
    <property type="match status" value="1"/>
</dbReference>
<keyword evidence="1" id="KW-0472">Membrane</keyword>
<comment type="caution">
    <text evidence="2">The sequence shown here is derived from an EMBL/GenBank/DDBJ whole genome shotgun (WGS) entry which is preliminary data.</text>
</comment>
<dbReference type="RefSeq" id="WP_316910879.1">
    <property type="nucleotide sequence ID" value="NZ_JAPTGD010000002.1"/>
</dbReference>
<dbReference type="EMBL" id="JAPTGD010000002">
    <property type="protein sequence ID" value="MDU9693658.1"/>
    <property type="molecule type" value="Genomic_DNA"/>
</dbReference>